<proteinExistence type="predicted"/>
<dbReference type="RefSeq" id="WP_280999452.1">
    <property type="nucleotide sequence ID" value="NZ_CP069362.1"/>
</dbReference>
<evidence type="ECO:0000256" key="1">
    <source>
        <dbReference type="SAM" id="Coils"/>
    </source>
</evidence>
<gene>
    <name evidence="2" type="ORF">JRV97_01115</name>
</gene>
<evidence type="ECO:0000313" key="2">
    <source>
        <dbReference type="EMBL" id="WGS65186.1"/>
    </source>
</evidence>
<keyword evidence="3" id="KW-1185">Reference proteome</keyword>
<name>A0ABY8PRE8_9BACT</name>
<dbReference type="Proteomes" id="UP001232493">
    <property type="component" value="Chromosome"/>
</dbReference>
<evidence type="ECO:0000313" key="3">
    <source>
        <dbReference type="Proteomes" id="UP001232493"/>
    </source>
</evidence>
<protein>
    <recommendedName>
        <fullName evidence="4">Phage shock protein A (IM30), suppresses sigma54-dependent transcription</fullName>
    </recommendedName>
</protein>
<sequence length="272" mass="31485">MSGKLISLIVGVVIVFVVLAIVFPDSTKGFMAKVDTQREKIEKSNTAESSIELIKKEIEDMENEYNSKLEKIAEVKVKKMNLEKEIEDIESKIKDYEEKINKLAEIYRSAKNKGKNEVEIGTNKYKLNELKEKAEILKNEIDENLSKQLELKKEIYGEITESLNNANKLLKEYRTKIEEEKARLARVTAKKMKLDMKKELEGFEEDFMTGKYTKTGEEIEKALDEEIMKYDAKSETMNSEGLEDINKLTKELDEVETKTNIKEEIDKLFDGE</sequence>
<feature type="coiled-coil region" evidence="1">
    <location>
        <begin position="238"/>
        <end position="265"/>
    </location>
</feature>
<dbReference type="EMBL" id="CP069362">
    <property type="protein sequence ID" value="WGS65186.1"/>
    <property type="molecule type" value="Genomic_DNA"/>
</dbReference>
<accession>A0ABY8PRE8</accession>
<evidence type="ECO:0008006" key="4">
    <source>
        <dbReference type="Google" id="ProtNLM"/>
    </source>
</evidence>
<feature type="coiled-coil region" evidence="1">
    <location>
        <begin position="44"/>
        <end position="197"/>
    </location>
</feature>
<keyword evidence="1" id="KW-0175">Coiled coil</keyword>
<reference evidence="2 3" key="1">
    <citation type="submission" date="2021-02" db="EMBL/GenBank/DDBJ databases">
        <title>Characterization of Marinitoga sp. nov. str. BP5-C20A.</title>
        <authorList>
            <person name="Erauso G."/>
            <person name="Postec A."/>
        </authorList>
    </citation>
    <scope>NUCLEOTIDE SEQUENCE [LARGE SCALE GENOMIC DNA]</scope>
    <source>
        <strain evidence="2 3">BP5-C20A</strain>
    </source>
</reference>
<organism evidence="2 3">
    <name type="scientific">Marinitoga aeolica</name>
    <dbReference type="NCBI Taxonomy" id="2809031"/>
    <lineage>
        <taxon>Bacteria</taxon>
        <taxon>Thermotogati</taxon>
        <taxon>Thermotogota</taxon>
        <taxon>Thermotogae</taxon>
        <taxon>Petrotogales</taxon>
        <taxon>Petrotogaceae</taxon>
        <taxon>Marinitoga</taxon>
    </lineage>
</organism>